<evidence type="ECO:0000313" key="4">
    <source>
        <dbReference type="Proteomes" id="UP000295689"/>
    </source>
</evidence>
<name>A0A4R2BG01_9BACI</name>
<organism evidence="3 4">
    <name type="scientific">Mesobacillus foraminis</name>
    <dbReference type="NCBI Taxonomy" id="279826"/>
    <lineage>
        <taxon>Bacteria</taxon>
        <taxon>Bacillati</taxon>
        <taxon>Bacillota</taxon>
        <taxon>Bacilli</taxon>
        <taxon>Bacillales</taxon>
        <taxon>Bacillaceae</taxon>
        <taxon>Mesobacillus</taxon>
    </lineage>
</organism>
<keyword evidence="4" id="KW-1185">Reference proteome</keyword>
<dbReference type="InterPro" id="IPR036249">
    <property type="entry name" value="Thioredoxin-like_sf"/>
</dbReference>
<dbReference type="Gene3D" id="3.40.30.10">
    <property type="entry name" value="Glutaredoxin"/>
    <property type="match status" value="1"/>
</dbReference>
<dbReference type="Proteomes" id="UP000295689">
    <property type="component" value="Unassembled WGS sequence"/>
</dbReference>
<dbReference type="InterPro" id="IPR000866">
    <property type="entry name" value="AhpC/TSA"/>
</dbReference>
<protein>
    <submittedName>
        <fullName evidence="3">DsbE subfamily thiol:disulfide oxidoreductase</fullName>
    </submittedName>
</protein>
<dbReference type="EMBL" id="SLVV01000004">
    <property type="protein sequence ID" value="TCN25957.1"/>
    <property type="molecule type" value="Genomic_DNA"/>
</dbReference>
<dbReference type="Pfam" id="PF00578">
    <property type="entry name" value="AhpC-TSA"/>
    <property type="match status" value="1"/>
</dbReference>
<dbReference type="RefSeq" id="WP_132003937.1">
    <property type="nucleotide sequence ID" value="NZ_JABUHM010000009.1"/>
</dbReference>
<evidence type="ECO:0000313" key="3">
    <source>
        <dbReference type="EMBL" id="TCN25957.1"/>
    </source>
</evidence>
<reference evidence="3 4" key="1">
    <citation type="journal article" date="2015" name="Stand. Genomic Sci.">
        <title>Genomic Encyclopedia of Bacterial and Archaeal Type Strains, Phase III: the genomes of soil and plant-associated and newly described type strains.</title>
        <authorList>
            <person name="Whitman W.B."/>
            <person name="Woyke T."/>
            <person name="Klenk H.P."/>
            <person name="Zhou Y."/>
            <person name="Lilburn T.G."/>
            <person name="Beck B.J."/>
            <person name="De Vos P."/>
            <person name="Vandamme P."/>
            <person name="Eisen J.A."/>
            <person name="Garrity G."/>
            <person name="Hugenholtz P."/>
            <person name="Kyrpides N.C."/>
        </authorList>
    </citation>
    <scope>NUCLEOTIDE SEQUENCE [LARGE SCALE GENOMIC DNA]</scope>
    <source>
        <strain evidence="3 4">CV53</strain>
    </source>
</reference>
<dbReference type="PANTHER" id="PTHR42852:SF17">
    <property type="entry name" value="THIOREDOXIN-LIKE PROTEIN HI_1115"/>
    <property type="match status" value="1"/>
</dbReference>
<gene>
    <name evidence="3" type="ORF">EV146_10464</name>
</gene>
<accession>A0A4R2BG01</accession>
<dbReference type="PANTHER" id="PTHR42852">
    <property type="entry name" value="THIOL:DISULFIDE INTERCHANGE PROTEIN DSBE"/>
    <property type="match status" value="1"/>
</dbReference>
<dbReference type="PROSITE" id="PS51352">
    <property type="entry name" value="THIOREDOXIN_2"/>
    <property type="match status" value="1"/>
</dbReference>
<feature type="domain" description="Thioredoxin" evidence="2">
    <location>
        <begin position="35"/>
        <end position="169"/>
    </location>
</feature>
<dbReference type="PROSITE" id="PS00194">
    <property type="entry name" value="THIOREDOXIN_1"/>
    <property type="match status" value="1"/>
</dbReference>
<dbReference type="InterPro" id="IPR013766">
    <property type="entry name" value="Thioredoxin_domain"/>
</dbReference>
<dbReference type="GO" id="GO:0016491">
    <property type="term" value="F:oxidoreductase activity"/>
    <property type="evidence" value="ECO:0007669"/>
    <property type="project" value="InterPro"/>
</dbReference>
<dbReference type="InterPro" id="IPR050553">
    <property type="entry name" value="Thioredoxin_ResA/DsbE_sf"/>
</dbReference>
<dbReference type="AlphaFoldDB" id="A0A4R2BG01"/>
<dbReference type="InterPro" id="IPR017937">
    <property type="entry name" value="Thioredoxin_CS"/>
</dbReference>
<dbReference type="CDD" id="cd02966">
    <property type="entry name" value="TlpA_like_family"/>
    <property type="match status" value="1"/>
</dbReference>
<comment type="caution">
    <text evidence="3">The sequence shown here is derived from an EMBL/GenBank/DDBJ whole genome shotgun (WGS) entry which is preliminary data.</text>
</comment>
<proteinExistence type="predicted"/>
<dbReference type="GO" id="GO:0016209">
    <property type="term" value="F:antioxidant activity"/>
    <property type="evidence" value="ECO:0007669"/>
    <property type="project" value="InterPro"/>
</dbReference>
<dbReference type="SUPFAM" id="SSF52833">
    <property type="entry name" value="Thioredoxin-like"/>
    <property type="match status" value="1"/>
</dbReference>
<keyword evidence="1" id="KW-1015">Disulfide bond</keyword>
<evidence type="ECO:0000256" key="1">
    <source>
        <dbReference type="ARBA" id="ARBA00023157"/>
    </source>
</evidence>
<sequence length="169" mass="19094">MKRGLLLIIVFTALIFAATPGMTQKWNMGAFPSAKAAGIQAPEFSLKNLQNETIQLSQYKGKKVLINFWATWCPPCKAEMPVMQDLYERNMDKIEFLAINIDPENNVKSYVKKMELTFPILLDKSGTINEQYGIISIPTTFLVDENGNIIKKQIGAMNAEQMQEFINTP</sequence>
<evidence type="ECO:0000259" key="2">
    <source>
        <dbReference type="PROSITE" id="PS51352"/>
    </source>
</evidence>